<feature type="transmembrane region" description="Helical" evidence="1">
    <location>
        <begin position="57"/>
        <end position="76"/>
    </location>
</feature>
<comment type="caution">
    <text evidence="2">The sequence shown here is derived from an EMBL/GenBank/DDBJ whole genome shotgun (WGS) entry which is preliminary data.</text>
</comment>
<dbReference type="Proteomes" id="UP001419268">
    <property type="component" value="Unassembled WGS sequence"/>
</dbReference>
<protein>
    <submittedName>
        <fullName evidence="2">Uncharacterized protein</fullName>
    </submittedName>
</protein>
<name>A0AAP0F2K1_9MAGN</name>
<sequence>MAALVLTDLSGYADCLWADPSLYGDVEDIIKVPGSECRSIKFCITSHYVFHTDYMEVISGVLVGVTVLVAFGIKAFNFQQRW</sequence>
<reference evidence="2 3" key="1">
    <citation type="submission" date="2024-01" db="EMBL/GenBank/DDBJ databases">
        <title>Genome assemblies of Stephania.</title>
        <authorList>
            <person name="Yang L."/>
        </authorList>
    </citation>
    <scope>NUCLEOTIDE SEQUENCE [LARGE SCALE GENOMIC DNA]</scope>
    <source>
        <strain evidence="2">JXDWG</strain>
        <tissue evidence="2">Leaf</tissue>
    </source>
</reference>
<evidence type="ECO:0000313" key="2">
    <source>
        <dbReference type="EMBL" id="KAK9104155.1"/>
    </source>
</evidence>
<keyword evidence="1" id="KW-1133">Transmembrane helix</keyword>
<organism evidence="2 3">
    <name type="scientific">Stephania cephalantha</name>
    <dbReference type="NCBI Taxonomy" id="152367"/>
    <lineage>
        <taxon>Eukaryota</taxon>
        <taxon>Viridiplantae</taxon>
        <taxon>Streptophyta</taxon>
        <taxon>Embryophyta</taxon>
        <taxon>Tracheophyta</taxon>
        <taxon>Spermatophyta</taxon>
        <taxon>Magnoliopsida</taxon>
        <taxon>Ranunculales</taxon>
        <taxon>Menispermaceae</taxon>
        <taxon>Menispermoideae</taxon>
        <taxon>Cissampelideae</taxon>
        <taxon>Stephania</taxon>
    </lineage>
</organism>
<accession>A0AAP0F2K1</accession>
<keyword evidence="3" id="KW-1185">Reference proteome</keyword>
<evidence type="ECO:0000313" key="3">
    <source>
        <dbReference type="Proteomes" id="UP001419268"/>
    </source>
</evidence>
<evidence type="ECO:0000256" key="1">
    <source>
        <dbReference type="SAM" id="Phobius"/>
    </source>
</evidence>
<keyword evidence="1" id="KW-0812">Transmembrane</keyword>
<gene>
    <name evidence="2" type="ORF">Scep_020999</name>
</gene>
<proteinExistence type="predicted"/>
<dbReference type="EMBL" id="JBBNAG010000009">
    <property type="protein sequence ID" value="KAK9104155.1"/>
    <property type="molecule type" value="Genomic_DNA"/>
</dbReference>
<dbReference type="AlphaFoldDB" id="A0AAP0F2K1"/>
<keyword evidence="1" id="KW-0472">Membrane</keyword>